<reference evidence="1 2" key="1">
    <citation type="journal article" date="2014" name="Int. J. Syst. Evol. Microbiol.">
        <title>Complete genome sequence of Corynebacterium casei LMG S-19264T (=DSM 44701T), isolated from a smear-ripened cheese.</title>
        <authorList>
            <consortium name="US DOE Joint Genome Institute (JGI-PGF)"/>
            <person name="Walter F."/>
            <person name="Albersmeier A."/>
            <person name="Kalinowski J."/>
            <person name="Ruckert C."/>
        </authorList>
    </citation>
    <scope>NUCLEOTIDE SEQUENCE [LARGE SCALE GENOMIC DNA]</scope>
    <source>
        <strain evidence="1 2">CGMCC 1.15286</strain>
    </source>
</reference>
<gene>
    <name evidence="1" type="ORF">GCM10010918_12650</name>
</gene>
<dbReference type="Proteomes" id="UP000600247">
    <property type="component" value="Unassembled WGS sequence"/>
</dbReference>
<evidence type="ECO:0000313" key="2">
    <source>
        <dbReference type="Proteomes" id="UP000600247"/>
    </source>
</evidence>
<accession>A0A917GY40</accession>
<evidence type="ECO:0000313" key="1">
    <source>
        <dbReference type="EMBL" id="GGG60779.1"/>
    </source>
</evidence>
<protein>
    <submittedName>
        <fullName evidence="1">Uncharacterized protein</fullName>
    </submittedName>
</protein>
<comment type="caution">
    <text evidence="1">The sequence shown here is derived from an EMBL/GenBank/DDBJ whole genome shotgun (WGS) entry which is preliminary data.</text>
</comment>
<dbReference type="EMBL" id="BMHY01000002">
    <property type="protein sequence ID" value="GGG60779.1"/>
    <property type="molecule type" value="Genomic_DNA"/>
</dbReference>
<name>A0A917GY40_9BACL</name>
<proteinExistence type="predicted"/>
<dbReference type="AlphaFoldDB" id="A0A917GY40"/>
<sequence length="66" mass="7936">MNQYDTMTWFQDTADDKKWSSDWASDVDPFLLYLNKGSEQVKVIFYKQRDDDFTGVLLRYRSAAWK</sequence>
<keyword evidence="2" id="KW-1185">Reference proteome</keyword>
<dbReference type="RefSeq" id="WP_188888108.1">
    <property type="nucleotide sequence ID" value="NZ_BMHY01000002.1"/>
</dbReference>
<organism evidence="1 2">
    <name type="scientific">Paenibacillus radicis</name>
    <name type="common">ex Gao et al. 2016</name>
    <dbReference type="NCBI Taxonomy" id="1737354"/>
    <lineage>
        <taxon>Bacteria</taxon>
        <taxon>Bacillati</taxon>
        <taxon>Bacillota</taxon>
        <taxon>Bacilli</taxon>
        <taxon>Bacillales</taxon>
        <taxon>Paenibacillaceae</taxon>
        <taxon>Paenibacillus</taxon>
    </lineage>
</organism>